<evidence type="ECO:0000313" key="2">
    <source>
        <dbReference type="EMBL" id="MCZ4718478.1"/>
    </source>
</evidence>
<gene>
    <name evidence="2" type="ORF">O6C86_04505</name>
</gene>
<organism evidence="2 3">
    <name type="scientific">Legionella pneumophila</name>
    <dbReference type="NCBI Taxonomy" id="446"/>
    <lineage>
        <taxon>Bacteria</taxon>
        <taxon>Pseudomonadati</taxon>
        <taxon>Pseudomonadota</taxon>
        <taxon>Gammaproteobacteria</taxon>
        <taxon>Legionellales</taxon>
        <taxon>Legionellaceae</taxon>
        <taxon>Legionella</taxon>
    </lineage>
</organism>
<feature type="signal peptide" evidence="1">
    <location>
        <begin position="1"/>
        <end position="20"/>
    </location>
</feature>
<reference evidence="2" key="1">
    <citation type="submission" date="2022-12" db="EMBL/GenBank/DDBJ databases">
        <title>Comparative genomics of Legionella pneumophila isolates from the West Bank and Germany support molecular epidemiology of Legionnaires disease.</title>
        <authorList>
            <person name="Zayed A.R."/>
            <person name="Bitar D.M."/>
            <person name="Steinert M."/>
            <person name="Lueck C."/>
            <person name="Brettar I."/>
            <person name="Hoefle M.G."/>
            <person name="Bunk B."/>
        </authorList>
    </citation>
    <scope>NUCLEOTIDE SEQUENCE</scope>
    <source>
        <strain evidence="2">H23</strain>
    </source>
</reference>
<comment type="caution">
    <text evidence="2">The sequence shown here is derived from an EMBL/GenBank/DDBJ whole genome shotgun (WGS) entry which is preliminary data.</text>
</comment>
<dbReference type="EMBL" id="JAPXIC010000024">
    <property type="protein sequence ID" value="MCZ4718478.1"/>
    <property type="molecule type" value="Genomic_DNA"/>
</dbReference>
<dbReference type="AlphaFoldDB" id="A0AAP3HCP3"/>
<name>A0AAP3HCP3_LEGPN</name>
<feature type="chain" id="PRO_5042951282" evidence="1">
    <location>
        <begin position="21"/>
        <end position="199"/>
    </location>
</feature>
<evidence type="ECO:0000256" key="1">
    <source>
        <dbReference type="SAM" id="SignalP"/>
    </source>
</evidence>
<proteinExistence type="predicted"/>
<dbReference type="Proteomes" id="UP001071279">
    <property type="component" value="Unassembled WGS sequence"/>
</dbReference>
<protein>
    <submittedName>
        <fullName evidence="2">Uncharacterized protein</fullName>
    </submittedName>
</protein>
<dbReference type="RefSeq" id="WP_269565323.1">
    <property type="nucleotide sequence ID" value="NZ_CP114576.1"/>
</dbReference>
<keyword evidence="1" id="KW-0732">Signal</keyword>
<accession>A0AAP3HCP3</accession>
<evidence type="ECO:0000313" key="3">
    <source>
        <dbReference type="Proteomes" id="UP001071279"/>
    </source>
</evidence>
<sequence>MFLKYLIVIMFLMTSSLLFAQLPKEIVVACHEGETPNDSVSYMYLPGNLRILVPISKTLTNSSISYTPLPGSFDYKKIKGSEERYEFDVNMRHFSIEDNQYFVRDNSWIKLSDAINHSNHPIAEPGNINNPMMVAKITFNKKDYLCISGSLCVNGSLAAVGEYYIVENAFDYDKKLQLYYYFFDKEFVEMVRIRDNWNG</sequence>